<proteinExistence type="predicted"/>
<protein>
    <submittedName>
        <fullName evidence="2">Uncharacterized protein</fullName>
    </submittedName>
</protein>
<feature type="region of interest" description="Disordered" evidence="1">
    <location>
        <begin position="1"/>
        <end position="24"/>
    </location>
</feature>
<feature type="compositionally biased region" description="Basic and acidic residues" evidence="1">
    <location>
        <begin position="9"/>
        <end position="21"/>
    </location>
</feature>
<name>B2W750_PYRTR</name>
<accession>B2W750</accession>
<dbReference type="HOGENOM" id="CLU_2211302_0_0_1"/>
<gene>
    <name evidence="2" type="ORF">PTRG_05638</name>
</gene>
<reference evidence="3" key="1">
    <citation type="journal article" date="2013" name="G3 (Bethesda)">
        <title>Comparative genomics of a plant-pathogenic fungus, Pyrenophora tritici-repentis, reveals transduplication and the impact of repeat elements on pathogenicity and population divergence.</title>
        <authorList>
            <person name="Manning V.A."/>
            <person name="Pandelova I."/>
            <person name="Dhillon B."/>
            <person name="Wilhelm L.J."/>
            <person name="Goodwin S.B."/>
            <person name="Berlin A.M."/>
            <person name="Figueroa M."/>
            <person name="Freitag M."/>
            <person name="Hane J.K."/>
            <person name="Henrissat B."/>
            <person name="Holman W.H."/>
            <person name="Kodira C.D."/>
            <person name="Martin J."/>
            <person name="Oliver R.P."/>
            <person name="Robbertse B."/>
            <person name="Schackwitz W."/>
            <person name="Schwartz D.C."/>
            <person name="Spatafora J.W."/>
            <person name="Turgeon B.G."/>
            <person name="Yandava C."/>
            <person name="Young S."/>
            <person name="Zhou S."/>
            <person name="Zeng Q."/>
            <person name="Grigoriev I.V."/>
            <person name="Ma L.-J."/>
            <person name="Ciuffetti L.M."/>
        </authorList>
    </citation>
    <scope>NUCLEOTIDE SEQUENCE [LARGE SCALE GENOMIC DNA]</scope>
    <source>
        <strain evidence="3">Pt-1C-BFP</strain>
    </source>
</reference>
<evidence type="ECO:0000313" key="3">
    <source>
        <dbReference type="Proteomes" id="UP000001471"/>
    </source>
</evidence>
<dbReference type="AlphaFoldDB" id="B2W750"/>
<evidence type="ECO:0000256" key="1">
    <source>
        <dbReference type="SAM" id="MobiDB-lite"/>
    </source>
</evidence>
<organism evidence="2 3">
    <name type="scientific">Pyrenophora tritici-repentis (strain Pt-1C-BFP)</name>
    <name type="common">Wheat tan spot fungus</name>
    <name type="synonym">Drechslera tritici-repentis</name>
    <dbReference type="NCBI Taxonomy" id="426418"/>
    <lineage>
        <taxon>Eukaryota</taxon>
        <taxon>Fungi</taxon>
        <taxon>Dikarya</taxon>
        <taxon>Ascomycota</taxon>
        <taxon>Pezizomycotina</taxon>
        <taxon>Dothideomycetes</taxon>
        <taxon>Pleosporomycetidae</taxon>
        <taxon>Pleosporales</taxon>
        <taxon>Pleosporineae</taxon>
        <taxon>Pleosporaceae</taxon>
        <taxon>Pyrenophora</taxon>
    </lineage>
</organism>
<dbReference type="InParanoid" id="B2W750"/>
<sequence length="107" mass="11545">MAGAAGCRLADRTGHVPKTDSRSVVVSRLRAPDLRPAPVNNSVTLPRSRHAEHPFHLIFLQTLRFVAASRSAKRITADDSSAGAALHYTMRPRSRLVPAALLEAALV</sequence>
<evidence type="ECO:0000313" key="2">
    <source>
        <dbReference type="EMBL" id="EDU48558.1"/>
    </source>
</evidence>
<dbReference type="Proteomes" id="UP000001471">
    <property type="component" value="Unassembled WGS sequence"/>
</dbReference>
<dbReference type="EMBL" id="DS231619">
    <property type="protein sequence ID" value="EDU48558.1"/>
    <property type="molecule type" value="Genomic_DNA"/>
</dbReference>